<evidence type="ECO:0000313" key="1">
    <source>
        <dbReference type="EMBL" id="KJL39003.1"/>
    </source>
</evidence>
<gene>
    <name evidence="1" type="ORF">RR49_00576</name>
</gene>
<dbReference type="RefSeq" id="WP_048809336.1">
    <property type="nucleotide sequence ID" value="NZ_JYIY01000059.1"/>
</dbReference>
<organism evidence="1 2">
    <name type="scientific">Microbacterium ginsengisoli</name>
    <dbReference type="NCBI Taxonomy" id="400772"/>
    <lineage>
        <taxon>Bacteria</taxon>
        <taxon>Bacillati</taxon>
        <taxon>Actinomycetota</taxon>
        <taxon>Actinomycetes</taxon>
        <taxon>Micrococcales</taxon>
        <taxon>Microbacteriaceae</taxon>
        <taxon>Microbacterium</taxon>
    </lineage>
</organism>
<evidence type="ECO:0000313" key="2">
    <source>
        <dbReference type="Proteomes" id="UP000033451"/>
    </source>
</evidence>
<reference evidence="1 2" key="1">
    <citation type="submission" date="2015-02" db="EMBL/GenBank/DDBJ databases">
        <title>Draft genome sequences of ten Microbacterium spp. with emphasis on heavy metal contaminated environments.</title>
        <authorList>
            <person name="Corretto E."/>
        </authorList>
    </citation>
    <scope>NUCLEOTIDE SEQUENCE [LARGE SCALE GENOMIC DNA]</scope>
    <source>
        <strain evidence="1 2">DSM 18659</strain>
    </source>
</reference>
<dbReference type="AlphaFoldDB" id="A0A0F0LWR1"/>
<sequence length="89" mass="9206">MTGQHPRLLDAVTIPIGPQAVQVGGTTYYVPKGAGVAPGPSGLVYVLFAARVHCLGERGEISIPDRVRGVLASHYFGAGPRQQASAPTP</sequence>
<name>A0A0F0LWR1_9MICO</name>
<dbReference type="PATRIC" id="fig|400772.4.peg.611"/>
<keyword evidence="2" id="KW-1185">Reference proteome</keyword>
<dbReference type="Proteomes" id="UP000033451">
    <property type="component" value="Unassembled WGS sequence"/>
</dbReference>
<dbReference type="EMBL" id="JYIY01000059">
    <property type="protein sequence ID" value="KJL39003.1"/>
    <property type="molecule type" value="Genomic_DNA"/>
</dbReference>
<dbReference type="STRING" id="400772.RR49_00576"/>
<proteinExistence type="predicted"/>
<comment type="caution">
    <text evidence="1">The sequence shown here is derived from an EMBL/GenBank/DDBJ whole genome shotgun (WGS) entry which is preliminary data.</text>
</comment>
<protein>
    <submittedName>
        <fullName evidence="1">Uncharacterized protein</fullName>
    </submittedName>
</protein>
<accession>A0A0F0LWR1</accession>